<feature type="transmembrane region" description="Helical" evidence="6">
    <location>
        <begin position="151"/>
        <end position="169"/>
    </location>
</feature>
<evidence type="ECO:0000256" key="6">
    <source>
        <dbReference type="SAM" id="Phobius"/>
    </source>
</evidence>
<organism evidence="8 9">
    <name type="scientific">Brumicola pallidula DSM 14239 = ACAM 615</name>
    <dbReference type="NCBI Taxonomy" id="1121922"/>
    <lineage>
        <taxon>Bacteria</taxon>
        <taxon>Pseudomonadati</taxon>
        <taxon>Pseudomonadota</taxon>
        <taxon>Gammaproteobacteria</taxon>
        <taxon>Alteromonadales</taxon>
        <taxon>Alteromonadaceae</taxon>
        <taxon>Brumicola</taxon>
    </lineage>
</organism>
<keyword evidence="4 6" id="KW-1133">Transmembrane helix</keyword>
<dbReference type="PANTHER" id="PTHR30485">
    <property type="entry name" value="NI/FE-HYDROGENASE 1 B-TYPE CYTOCHROME SUBUNIT"/>
    <property type="match status" value="1"/>
</dbReference>
<evidence type="ECO:0000256" key="4">
    <source>
        <dbReference type="ARBA" id="ARBA00022989"/>
    </source>
</evidence>
<keyword evidence="2" id="KW-1003">Cell membrane</keyword>
<dbReference type="RefSeq" id="WP_006010466.1">
    <property type="nucleotide sequence ID" value="NZ_BAEQ01000023.1"/>
</dbReference>
<evidence type="ECO:0000259" key="7">
    <source>
        <dbReference type="Pfam" id="PF01292"/>
    </source>
</evidence>
<dbReference type="Pfam" id="PF01292">
    <property type="entry name" value="Ni_hydr_CYTB"/>
    <property type="match status" value="1"/>
</dbReference>
<dbReference type="SUPFAM" id="SSF81342">
    <property type="entry name" value="Transmembrane di-heme cytochromes"/>
    <property type="match status" value="1"/>
</dbReference>
<dbReference type="InterPro" id="IPR016174">
    <property type="entry name" value="Di-haem_cyt_TM"/>
</dbReference>
<comment type="subcellular location">
    <subcellularLocation>
        <location evidence="1">Cell membrane</location>
        <topology evidence="1">Multi-pass membrane protein</topology>
    </subcellularLocation>
</comment>
<comment type="caution">
    <text evidence="8">The sequence shown here is derived from an EMBL/GenBank/DDBJ whole genome shotgun (WGS) entry which is preliminary data.</text>
</comment>
<dbReference type="PANTHER" id="PTHR30485:SF2">
    <property type="entry name" value="BLL0597 PROTEIN"/>
    <property type="match status" value="1"/>
</dbReference>
<feature type="transmembrane region" description="Helical" evidence="6">
    <location>
        <begin position="97"/>
        <end position="119"/>
    </location>
</feature>
<feature type="transmembrane region" description="Helical" evidence="6">
    <location>
        <begin position="39"/>
        <end position="59"/>
    </location>
</feature>
<gene>
    <name evidence="8" type="ORF">GPAL_1494</name>
</gene>
<dbReference type="GO" id="GO:0009055">
    <property type="term" value="F:electron transfer activity"/>
    <property type="evidence" value="ECO:0007669"/>
    <property type="project" value="InterPro"/>
</dbReference>
<sequence length="229" mass="26626">MQKLYIWDFPTRLFHWLLVIAVSSQYVTAEILDDAMQWHFYGGYFILGLLIFRILWGFWGSYYAKFSQFVVSPQRAWLYSTTFTKSNYKPSLGHNPLGAYSIIFILTVLLTQAISGLFITDDIFHSGPYYNAVAEDTQNVMNWLHHQGFNAIWFFLALHIGAMLVYKFAKKQNLVVSMMTGYKQHKSQISAPVAQNHWLKFAFFASLSAIIVYLIVVTFAPEIIDEFYY</sequence>
<dbReference type="InterPro" id="IPR011577">
    <property type="entry name" value="Cyt_b561_bac/Ni-Hgenase"/>
</dbReference>
<name>K6YWM8_9ALTE</name>
<dbReference type="GO" id="GO:0020037">
    <property type="term" value="F:heme binding"/>
    <property type="evidence" value="ECO:0007669"/>
    <property type="project" value="TreeGrafter"/>
</dbReference>
<dbReference type="InterPro" id="IPR051542">
    <property type="entry name" value="Hydrogenase_cytochrome"/>
</dbReference>
<dbReference type="STRING" id="1121922.GCA_000428905_00801"/>
<accession>K6YWM8</accession>
<evidence type="ECO:0000256" key="3">
    <source>
        <dbReference type="ARBA" id="ARBA00022692"/>
    </source>
</evidence>
<keyword evidence="5 6" id="KW-0472">Membrane</keyword>
<feature type="domain" description="Cytochrome b561 bacterial/Ni-hydrogenase" evidence="7">
    <location>
        <begin position="7"/>
        <end position="181"/>
    </location>
</feature>
<keyword evidence="3 6" id="KW-0812">Transmembrane</keyword>
<evidence type="ECO:0000256" key="1">
    <source>
        <dbReference type="ARBA" id="ARBA00004651"/>
    </source>
</evidence>
<dbReference type="EMBL" id="BAEQ01000023">
    <property type="protein sequence ID" value="GAC28361.1"/>
    <property type="molecule type" value="Genomic_DNA"/>
</dbReference>
<dbReference type="AlphaFoldDB" id="K6YWM8"/>
<protein>
    <submittedName>
        <fullName evidence="8">Cytochrome b561 family protein</fullName>
    </submittedName>
</protein>
<dbReference type="Proteomes" id="UP000006251">
    <property type="component" value="Unassembled WGS sequence"/>
</dbReference>
<reference evidence="9" key="1">
    <citation type="journal article" date="2014" name="Environ. Microbiol.">
        <title>Comparative genomics of the marine bacterial genus Glaciecola reveals the high degree of genomic diversity and genomic characteristic for cold adaptation.</title>
        <authorList>
            <person name="Qin Q.L."/>
            <person name="Xie B.B."/>
            <person name="Yu Y."/>
            <person name="Shu Y.L."/>
            <person name="Rong J.C."/>
            <person name="Zhang Y.J."/>
            <person name="Zhao D.L."/>
            <person name="Chen X.L."/>
            <person name="Zhang X.Y."/>
            <person name="Chen B."/>
            <person name="Zhou B.C."/>
            <person name="Zhang Y.Z."/>
        </authorList>
    </citation>
    <scope>NUCLEOTIDE SEQUENCE [LARGE SCALE GENOMIC DNA]</scope>
    <source>
        <strain evidence="9">ACAM 615</strain>
    </source>
</reference>
<dbReference type="GO" id="GO:0022904">
    <property type="term" value="P:respiratory electron transport chain"/>
    <property type="evidence" value="ECO:0007669"/>
    <property type="project" value="InterPro"/>
</dbReference>
<evidence type="ECO:0000256" key="5">
    <source>
        <dbReference type="ARBA" id="ARBA00023136"/>
    </source>
</evidence>
<dbReference type="OrthoDB" id="196472at2"/>
<keyword evidence="9" id="KW-1185">Reference proteome</keyword>
<evidence type="ECO:0000256" key="2">
    <source>
        <dbReference type="ARBA" id="ARBA00022475"/>
    </source>
</evidence>
<dbReference type="Gene3D" id="1.20.950.20">
    <property type="entry name" value="Transmembrane di-heme cytochromes, Chain C"/>
    <property type="match status" value="1"/>
</dbReference>
<proteinExistence type="predicted"/>
<evidence type="ECO:0000313" key="8">
    <source>
        <dbReference type="EMBL" id="GAC28361.1"/>
    </source>
</evidence>
<feature type="transmembrane region" description="Helical" evidence="6">
    <location>
        <begin position="198"/>
        <end position="220"/>
    </location>
</feature>
<evidence type="ECO:0000313" key="9">
    <source>
        <dbReference type="Proteomes" id="UP000006251"/>
    </source>
</evidence>
<dbReference type="GO" id="GO:0005886">
    <property type="term" value="C:plasma membrane"/>
    <property type="evidence" value="ECO:0007669"/>
    <property type="project" value="UniProtKB-SubCell"/>
</dbReference>